<evidence type="ECO:0000313" key="2">
    <source>
        <dbReference type="EMBL" id="RAJ83516.1"/>
    </source>
</evidence>
<keyword evidence="1" id="KW-1133">Transmembrane helix</keyword>
<organism evidence="2 3">
    <name type="scientific">Chitinophaga dinghuensis</name>
    <dbReference type="NCBI Taxonomy" id="1539050"/>
    <lineage>
        <taxon>Bacteria</taxon>
        <taxon>Pseudomonadati</taxon>
        <taxon>Bacteroidota</taxon>
        <taxon>Chitinophagia</taxon>
        <taxon>Chitinophagales</taxon>
        <taxon>Chitinophagaceae</taxon>
        <taxon>Chitinophaga</taxon>
    </lineage>
</organism>
<sequence>MRNLQELKVFLLSMHHKDVKQTIIALIVAEFITFLMVLLILFIIYERALQPPGFIWGVIALLLVGPSIPYLMMLYKATQRPGMIIYFIELMERGAVIQQVEIIQQYKFQLVIVQLYPVIYARITVGSDRQIFVFPVSKAYVAQFQSQISREISGVNGFSGISWSSN</sequence>
<name>A0A327W560_9BACT</name>
<protein>
    <recommendedName>
        <fullName evidence="4">DUF304 domain-containing protein</fullName>
    </recommendedName>
</protein>
<evidence type="ECO:0008006" key="4">
    <source>
        <dbReference type="Google" id="ProtNLM"/>
    </source>
</evidence>
<evidence type="ECO:0000313" key="3">
    <source>
        <dbReference type="Proteomes" id="UP000249819"/>
    </source>
</evidence>
<proteinExistence type="predicted"/>
<feature type="transmembrane region" description="Helical" evidence="1">
    <location>
        <begin position="54"/>
        <end position="75"/>
    </location>
</feature>
<dbReference type="AlphaFoldDB" id="A0A327W560"/>
<keyword evidence="1" id="KW-0472">Membrane</keyword>
<dbReference type="OrthoDB" id="664446at2"/>
<evidence type="ECO:0000256" key="1">
    <source>
        <dbReference type="SAM" id="Phobius"/>
    </source>
</evidence>
<accession>A0A327W560</accession>
<feature type="transmembrane region" description="Helical" evidence="1">
    <location>
        <begin position="21"/>
        <end position="42"/>
    </location>
</feature>
<keyword evidence="3" id="KW-1185">Reference proteome</keyword>
<gene>
    <name evidence="2" type="ORF">CLV59_103484</name>
</gene>
<dbReference type="EMBL" id="QLMA01000003">
    <property type="protein sequence ID" value="RAJ83516.1"/>
    <property type="molecule type" value="Genomic_DNA"/>
</dbReference>
<dbReference type="RefSeq" id="WP_111592158.1">
    <property type="nucleotide sequence ID" value="NZ_QLMA01000003.1"/>
</dbReference>
<dbReference type="Proteomes" id="UP000249819">
    <property type="component" value="Unassembled WGS sequence"/>
</dbReference>
<reference evidence="2 3" key="1">
    <citation type="submission" date="2018-06" db="EMBL/GenBank/DDBJ databases">
        <title>Genomic Encyclopedia of Archaeal and Bacterial Type Strains, Phase II (KMG-II): from individual species to whole genera.</title>
        <authorList>
            <person name="Goeker M."/>
        </authorList>
    </citation>
    <scope>NUCLEOTIDE SEQUENCE [LARGE SCALE GENOMIC DNA]</scope>
    <source>
        <strain evidence="2 3">DSM 29821</strain>
    </source>
</reference>
<comment type="caution">
    <text evidence="2">The sequence shown here is derived from an EMBL/GenBank/DDBJ whole genome shotgun (WGS) entry which is preliminary data.</text>
</comment>
<keyword evidence="1" id="KW-0812">Transmembrane</keyword>